<comment type="subcellular location">
    <subcellularLocation>
        <location evidence="1">Mitochondrion membrane</location>
        <topology evidence="1">Multi-pass membrane protein</topology>
    </subcellularLocation>
</comment>
<keyword evidence="6" id="KW-0679">Respiratory chain</keyword>
<dbReference type="CTD" id="4541"/>
<feature type="transmembrane region" description="Helical" evidence="16">
    <location>
        <begin position="21"/>
        <end position="41"/>
    </location>
</feature>
<feature type="transmembrane region" description="Helical" evidence="16">
    <location>
        <begin position="83"/>
        <end position="100"/>
    </location>
</feature>
<evidence type="ECO:0000256" key="10">
    <source>
        <dbReference type="ARBA" id="ARBA00022989"/>
    </source>
</evidence>
<geneLocation type="mitochondrion" evidence="17"/>
<organism evidence="17">
    <name type="scientific">Lepidocyrtus fimetarius</name>
    <dbReference type="NCBI Taxonomy" id="2583952"/>
    <lineage>
        <taxon>Eukaryota</taxon>
        <taxon>Metazoa</taxon>
        <taxon>Ecdysozoa</taxon>
        <taxon>Arthropoda</taxon>
        <taxon>Hexapoda</taxon>
        <taxon>Collembola</taxon>
        <taxon>Entomobryomorpha</taxon>
        <taxon>Entomobryoidea</taxon>
        <taxon>Entomobryidae</taxon>
        <taxon>Lepidocyrtinae</taxon>
        <taxon>Lepidocyrtus</taxon>
    </lineage>
</organism>
<keyword evidence="13 16" id="KW-0472">Membrane</keyword>
<protein>
    <recommendedName>
        <fullName evidence="4">NADH-ubiquinone oxidoreductase chain 6</fullName>
        <ecNumber evidence="3">7.1.1.2</ecNumber>
    </recommendedName>
    <alternativeName>
        <fullName evidence="14">NADH dehydrogenase subunit 6</fullName>
    </alternativeName>
</protein>
<feature type="transmembrane region" description="Helical" evidence="16">
    <location>
        <begin position="120"/>
        <end position="144"/>
    </location>
</feature>
<dbReference type="RefSeq" id="YP_009756947.1">
    <property type="nucleotide sequence ID" value="NC_047189.1"/>
</dbReference>
<evidence type="ECO:0000256" key="3">
    <source>
        <dbReference type="ARBA" id="ARBA00012944"/>
    </source>
</evidence>
<dbReference type="PANTHER" id="PTHR11435:SF1">
    <property type="entry name" value="NADH-UBIQUINONE OXIDOREDUCTASE CHAIN 6"/>
    <property type="match status" value="1"/>
</dbReference>
<keyword evidence="7 16" id="KW-0812">Transmembrane</keyword>
<evidence type="ECO:0000256" key="11">
    <source>
        <dbReference type="ARBA" id="ARBA00023027"/>
    </source>
</evidence>
<evidence type="ECO:0000256" key="5">
    <source>
        <dbReference type="ARBA" id="ARBA00022448"/>
    </source>
</evidence>
<dbReference type="AlphaFoldDB" id="A0A6G8FF31"/>
<dbReference type="PANTHER" id="PTHR11435">
    <property type="entry name" value="NADH UBIQUINONE OXIDOREDUCTASE SUBUNIT ND6"/>
    <property type="match status" value="1"/>
</dbReference>
<sequence length="163" mass="18653">MKLIMIMSTALTLIMFLTNHPVTITFLILIQSILMCILVWMLSYTSWFSFTLFLIFVGGLMVLFIYITSLASNEKFELNFNKMAYPILFIAGLTLMILATQTNSFKTNAYMNSMNSLKSMFSMTLMPTTMMIMVYLLLTLIIVVKISKKMEGPIRLMTNLTNS</sequence>
<comment type="similarity">
    <text evidence="2">Belongs to the complex I subunit 6 family.</text>
</comment>
<dbReference type="InterPro" id="IPR050269">
    <property type="entry name" value="ComplexI_Subunit6"/>
</dbReference>
<evidence type="ECO:0000256" key="6">
    <source>
        <dbReference type="ARBA" id="ARBA00022660"/>
    </source>
</evidence>
<keyword evidence="10 16" id="KW-1133">Transmembrane helix</keyword>
<dbReference type="EC" id="7.1.1.2" evidence="3"/>
<keyword evidence="5" id="KW-0813">Transport</keyword>
<dbReference type="GO" id="GO:0031966">
    <property type="term" value="C:mitochondrial membrane"/>
    <property type="evidence" value="ECO:0007669"/>
    <property type="project" value="UniProtKB-SubCell"/>
</dbReference>
<evidence type="ECO:0000256" key="14">
    <source>
        <dbReference type="ARBA" id="ARBA00031019"/>
    </source>
</evidence>
<evidence type="ECO:0000256" key="4">
    <source>
        <dbReference type="ARBA" id="ARBA00021095"/>
    </source>
</evidence>
<evidence type="ECO:0000256" key="16">
    <source>
        <dbReference type="SAM" id="Phobius"/>
    </source>
</evidence>
<comment type="catalytic activity">
    <reaction evidence="15">
        <text>a ubiquinone + NADH + 5 H(+)(in) = a ubiquinol + NAD(+) + 4 H(+)(out)</text>
        <dbReference type="Rhea" id="RHEA:29091"/>
        <dbReference type="Rhea" id="RHEA-COMP:9565"/>
        <dbReference type="Rhea" id="RHEA-COMP:9566"/>
        <dbReference type="ChEBI" id="CHEBI:15378"/>
        <dbReference type="ChEBI" id="CHEBI:16389"/>
        <dbReference type="ChEBI" id="CHEBI:17976"/>
        <dbReference type="ChEBI" id="CHEBI:57540"/>
        <dbReference type="ChEBI" id="CHEBI:57945"/>
        <dbReference type="EC" id="7.1.1.2"/>
    </reaction>
</comment>
<reference evidence="17" key="1">
    <citation type="submission" date="2019-01" db="EMBL/GenBank/DDBJ databases">
        <title>Mitochondrial phylogenomics of Collembola.</title>
        <authorList>
            <person name="Sun X."/>
            <person name="Xie Z.-J."/>
            <person name="Dong J."/>
            <person name="Yu D.-Y."/>
        </authorList>
    </citation>
    <scope>NUCLEOTIDE SEQUENCE</scope>
</reference>
<evidence type="ECO:0000256" key="13">
    <source>
        <dbReference type="ARBA" id="ARBA00023136"/>
    </source>
</evidence>
<keyword evidence="12 17" id="KW-0496">Mitochondrion</keyword>
<proteinExistence type="inferred from homology"/>
<feature type="transmembrane region" description="Helical" evidence="16">
    <location>
        <begin position="47"/>
        <end position="71"/>
    </location>
</feature>
<evidence type="ECO:0000256" key="8">
    <source>
        <dbReference type="ARBA" id="ARBA00022967"/>
    </source>
</evidence>
<evidence type="ECO:0000256" key="2">
    <source>
        <dbReference type="ARBA" id="ARBA00005698"/>
    </source>
</evidence>
<keyword evidence="11" id="KW-0520">NAD</keyword>
<evidence type="ECO:0000256" key="7">
    <source>
        <dbReference type="ARBA" id="ARBA00022692"/>
    </source>
</evidence>
<evidence type="ECO:0000256" key="12">
    <source>
        <dbReference type="ARBA" id="ARBA00023128"/>
    </source>
</evidence>
<evidence type="ECO:0000313" key="17">
    <source>
        <dbReference type="EMBL" id="QIM14975.1"/>
    </source>
</evidence>
<keyword evidence="9" id="KW-0249">Electron transport</keyword>
<evidence type="ECO:0000256" key="9">
    <source>
        <dbReference type="ARBA" id="ARBA00022982"/>
    </source>
</evidence>
<keyword evidence="8" id="KW-1278">Translocase</keyword>
<evidence type="ECO:0000256" key="1">
    <source>
        <dbReference type="ARBA" id="ARBA00004225"/>
    </source>
</evidence>
<dbReference type="GeneID" id="54618725"/>
<name>A0A6G8FF31_9HEXA</name>
<evidence type="ECO:0000256" key="15">
    <source>
        <dbReference type="ARBA" id="ARBA00049551"/>
    </source>
</evidence>
<accession>A0A6G8FF31</accession>
<gene>
    <name evidence="17" type="primary">ND6</name>
</gene>
<dbReference type="EMBL" id="MK431900">
    <property type="protein sequence ID" value="QIM14975.1"/>
    <property type="molecule type" value="Genomic_DNA"/>
</dbReference>
<dbReference type="GO" id="GO:0008137">
    <property type="term" value="F:NADH dehydrogenase (ubiquinone) activity"/>
    <property type="evidence" value="ECO:0007669"/>
    <property type="project" value="UniProtKB-EC"/>
</dbReference>